<dbReference type="AlphaFoldDB" id="A0A327X3V1"/>
<dbReference type="Gene3D" id="3.30.420.40">
    <property type="match status" value="2"/>
</dbReference>
<evidence type="ECO:0000256" key="3">
    <source>
        <dbReference type="ARBA" id="ARBA00032446"/>
    </source>
</evidence>
<dbReference type="InterPro" id="IPR043129">
    <property type="entry name" value="ATPase_NBD"/>
</dbReference>
<reference evidence="5 6" key="1">
    <citation type="submission" date="2018-06" db="EMBL/GenBank/DDBJ databases">
        <title>Genomic Encyclopedia of Type Strains, Phase III (KMG-III): the genomes of soil and plant-associated and newly described type strains.</title>
        <authorList>
            <person name="Whitman W."/>
        </authorList>
    </citation>
    <scope>NUCLEOTIDE SEQUENCE [LARGE SCALE GENOMIC DNA]</scope>
    <source>
        <strain evidence="5 6">CGMCC 1.15366</strain>
    </source>
</reference>
<dbReference type="SUPFAM" id="SSF53067">
    <property type="entry name" value="Actin-like ATPase domain"/>
    <property type="match status" value="2"/>
</dbReference>
<dbReference type="InterPro" id="IPR000905">
    <property type="entry name" value="Gcp-like_dom"/>
</dbReference>
<name>A0A327X3V1_9GAMM</name>
<evidence type="ECO:0000256" key="2">
    <source>
        <dbReference type="ARBA" id="ARBA00019012"/>
    </source>
</evidence>
<dbReference type="PANTHER" id="PTHR11735:SF11">
    <property type="entry name" value="TRNA THREONYLCARBAMOYLADENOSINE BIOSYNTHESIS PROTEIN TSAB"/>
    <property type="match status" value="1"/>
</dbReference>
<accession>A0A327X3V1</accession>
<evidence type="ECO:0000259" key="4">
    <source>
        <dbReference type="Pfam" id="PF00814"/>
    </source>
</evidence>
<comment type="similarity">
    <text evidence="1">Belongs to the KAE1 / TsaD family. TsaB subfamily.</text>
</comment>
<evidence type="ECO:0000313" key="6">
    <source>
        <dbReference type="Proteomes" id="UP000249203"/>
    </source>
</evidence>
<proteinExistence type="inferred from homology"/>
<comment type="caution">
    <text evidence="5">The sequence shown here is derived from an EMBL/GenBank/DDBJ whole genome shotgun (WGS) entry which is preliminary data.</text>
</comment>
<dbReference type="Pfam" id="PF00814">
    <property type="entry name" value="TsaD"/>
    <property type="match status" value="1"/>
</dbReference>
<sequence>MMRFLAIDSATEFCSVALSVERDGEQLVYERGDELPRQHSQALLPFVNQVLQQADVTLASLDAIIVSQGPGSFTGVRIGASIAQGLAFSQNLPLVQVSTLAAMAQACWRLHGSERVAAAIDARMGEVYFGTYQVEAGLMHRVGPEVVSEPTKLAQVLSPKVMDCVAGQRVATCGTGWETYSQALLEVLGSKGATCTKTDVRLPHAVDMLTLGRHKFIAGEAIDAVDLSPNYLRNEVTWQKLPGR</sequence>
<protein>
    <recommendedName>
        <fullName evidence="2">tRNA threonylcarbamoyladenosine biosynthesis protein TsaB</fullName>
    </recommendedName>
    <alternativeName>
        <fullName evidence="3">t(6)A37 threonylcarbamoyladenosine biosynthesis protein TsaB</fullName>
    </alternativeName>
</protein>
<organism evidence="5 6">
    <name type="scientific">Aliidiomarina maris</name>
    <dbReference type="NCBI Taxonomy" id="531312"/>
    <lineage>
        <taxon>Bacteria</taxon>
        <taxon>Pseudomonadati</taxon>
        <taxon>Pseudomonadota</taxon>
        <taxon>Gammaproteobacteria</taxon>
        <taxon>Alteromonadales</taxon>
        <taxon>Idiomarinaceae</taxon>
        <taxon>Aliidiomarina</taxon>
    </lineage>
</organism>
<gene>
    <name evidence="5" type="ORF">B0I24_101459</name>
</gene>
<dbReference type="NCBIfam" id="TIGR03725">
    <property type="entry name" value="T6A_YeaZ"/>
    <property type="match status" value="1"/>
</dbReference>
<evidence type="ECO:0000256" key="1">
    <source>
        <dbReference type="ARBA" id="ARBA00010493"/>
    </source>
</evidence>
<dbReference type="GO" id="GO:0005829">
    <property type="term" value="C:cytosol"/>
    <property type="evidence" value="ECO:0007669"/>
    <property type="project" value="TreeGrafter"/>
</dbReference>
<dbReference type="EMBL" id="QLMD01000001">
    <property type="protein sequence ID" value="RAK01820.1"/>
    <property type="molecule type" value="Genomic_DNA"/>
</dbReference>
<dbReference type="GO" id="GO:0002949">
    <property type="term" value="P:tRNA threonylcarbamoyladenosine modification"/>
    <property type="evidence" value="ECO:0007669"/>
    <property type="project" value="InterPro"/>
</dbReference>
<dbReference type="InterPro" id="IPR022496">
    <property type="entry name" value="T6A_TsaB"/>
</dbReference>
<dbReference type="Proteomes" id="UP000249203">
    <property type="component" value="Unassembled WGS sequence"/>
</dbReference>
<evidence type="ECO:0000313" key="5">
    <source>
        <dbReference type="EMBL" id="RAK01820.1"/>
    </source>
</evidence>
<dbReference type="RefSeq" id="WP_241973994.1">
    <property type="nucleotide sequence ID" value="NZ_PIPK01000001.1"/>
</dbReference>
<dbReference type="CDD" id="cd24032">
    <property type="entry name" value="ASKHA_NBD_TsaB"/>
    <property type="match status" value="1"/>
</dbReference>
<dbReference type="PANTHER" id="PTHR11735">
    <property type="entry name" value="TRNA N6-ADENOSINE THREONYLCARBAMOYLTRANSFERASE"/>
    <property type="match status" value="1"/>
</dbReference>
<feature type="domain" description="Gcp-like" evidence="4">
    <location>
        <begin position="37"/>
        <end position="212"/>
    </location>
</feature>